<feature type="region of interest" description="Disordered" evidence="9">
    <location>
        <begin position="194"/>
        <end position="221"/>
    </location>
</feature>
<organism evidence="11 12">
    <name type="scientific">Ciona savignyi</name>
    <name type="common">Pacific transparent sea squirt</name>
    <dbReference type="NCBI Taxonomy" id="51511"/>
    <lineage>
        <taxon>Eukaryota</taxon>
        <taxon>Metazoa</taxon>
        <taxon>Chordata</taxon>
        <taxon>Tunicata</taxon>
        <taxon>Ascidiacea</taxon>
        <taxon>Phlebobranchia</taxon>
        <taxon>Cionidae</taxon>
        <taxon>Ciona</taxon>
    </lineage>
</organism>
<feature type="transmembrane region" description="Helical" evidence="10">
    <location>
        <begin position="134"/>
        <end position="158"/>
    </location>
</feature>
<reference evidence="11" key="3">
    <citation type="submission" date="2025-09" db="UniProtKB">
        <authorList>
            <consortium name="Ensembl"/>
        </authorList>
    </citation>
    <scope>IDENTIFICATION</scope>
</reference>
<dbReference type="GO" id="GO:0015459">
    <property type="term" value="F:potassium channel regulator activity"/>
    <property type="evidence" value="ECO:0007669"/>
    <property type="project" value="TreeGrafter"/>
</dbReference>
<evidence type="ECO:0000313" key="11">
    <source>
        <dbReference type="Ensembl" id="ENSCSAVP00000009226.1"/>
    </source>
</evidence>
<dbReference type="GO" id="GO:0015269">
    <property type="term" value="F:calcium-activated potassium channel activity"/>
    <property type="evidence" value="ECO:0007669"/>
    <property type="project" value="InterPro"/>
</dbReference>
<dbReference type="InParanoid" id="H2YV66"/>
<reference evidence="11" key="2">
    <citation type="submission" date="2025-08" db="UniProtKB">
        <authorList>
            <consortium name="Ensembl"/>
        </authorList>
    </citation>
    <scope>IDENTIFICATION</scope>
</reference>
<evidence type="ECO:0000256" key="6">
    <source>
        <dbReference type="ARBA" id="ARBA00023136"/>
    </source>
</evidence>
<name>H2YV66_CIOSA</name>
<evidence type="ECO:0000256" key="9">
    <source>
        <dbReference type="SAM" id="MobiDB-lite"/>
    </source>
</evidence>
<evidence type="ECO:0000256" key="4">
    <source>
        <dbReference type="ARBA" id="ARBA00022989"/>
    </source>
</evidence>
<evidence type="ECO:0000313" key="12">
    <source>
        <dbReference type="Proteomes" id="UP000007875"/>
    </source>
</evidence>
<feature type="compositionally biased region" description="Polar residues" evidence="9">
    <location>
        <begin position="204"/>
        <end position="221"/>
    </location>
</feature>
<evidence type="ECO:0000256" key="3">
    <source>
        <dbReference type="ARBA" id="ARBA00022692"/>
    </source>
</evidence>
<evidence type="ECO:0000256" key="7">
    <source>
        <dbReference type="ARBA" id="ARBA00023180"/>
    </source>
</evidence>
<proteinExistence type="predicted"/>
<evidence type="ECO:0000256" key="10">
    <source>
        <dbReference type="SAM" id="Phobius"/>
    </source>
</evidence>
<comment type="subcellular location">
    <subcellularLocation>
        <location evidence="1">Membrane</location>
        <topology evidence="1">Multi-pass membrane protein</topology>
    </subcellularLocation>
</comment>
<keyword evidence="6 10" id="KW-0472">Membrane</keyword>
<dbReference type="OMA" id="SFQEANC"/>
<dbReference type="GO" id="GO:0008076">
    <property type="term" value="C:voltage-gated potassium channel complex"/>
    <property type="evidence" value="ECO:0007669"/>
    <property type="project" value="TreeGrafter"/>
</dbReference>
<evidence type="ECO:0000256" key="1">
    <source>
        <dbReference type="ARBA" id="ARBA00004141"/>
    </source>
</evidence>
<dbReference type="InterPro" id="IPR003930">
    <property type="entry name" value="K_chnl_Ca-activ_BK_bsu"/>
</dbReference>
<accession>H2YV66</accession>
<dbReference type="PANTHER" id="PTHR10258:SF8">
    <property type="entry name" value="CALCIUM-ACTIVATED POTASSIUM CHANNEL BK ALPHA SUBUNIT DOMAIN-CONTAINING PROTEIN"/>
    <property type="match status" value="1"/>
</dbReference>
<evidence type="ECO:0000256" key="2">
    <source>
        <dbReference type="ARBA" id="ARBA00022448"/>
    </source>
</evidence>
<dbReference type="AlphaFoldDB" id="H2YV66"/>
<protein>
    <submittedName>
        <fullName evidence="11">Uncharacterized protein</fullName>
    </submittedName>
</protein>
<keyword evidence="8" id="KW-0407">Ion channel</keyword>
<keyword evidence="2" id="KW-0813">Transport</keyword>
<keyword evidence="3 10" id="KW-0812">Transmembrane</keyword>
<keyword evidence="12" id="KW-1185">Reference proteome</keyword>
<evidence type="ECO:0000256" key="5">
    <source>
        <dbReference type="ARBA" id="ARBA00023065"/>
    </source>
</evidence>
<dbReference type="HOGENOM" id="CLU_1041901_0_0_1"/>
<keyword evidence="4 10" id="KW-1133">Transmembrane helix</keyword>
<dbReference type="Pfam" id="PF03185">
    <property type="entry name" value="CaKB"/>
    <property type="match status" value="1"/>
</dbReference>
<dbReference type="Ensembl" id="ENSCSAVT00000009343.1">
    <property type="protein sequence ID" value="ENSCSAVP00000009226.1"/>
    <property type="gene ID" value="ENSCSAVG00000005440.1"/>
</dbReference>
<keyword evidence="7" id="KW-0325">Glycoprotein</keyword>
<reference evidence="12" key="1">
    <citation type="submission" date="2003-08" db="EMBL/GenBank/DDBJ databases">
        <authorList>
            <person name="Birren B."/>
            <person name="Nusbaum C."/>
            <person name="Abebe A."/>
            <person name="Abouelleil A."/>
            <person name="Adekoya E."/>
            <person name="Ait-zahra M."/>
            <person name="Allen N."/>
            <person name="Allen T."/>
            <person name="An P."/>
            <person name="Anderson M."/>
            <person name="Anderson S."/>
            <person name="Arachchi H."/>
            <person name="Armbruster J."/>
            <person name="Bachantsang P."/>
            <person name="Baldwin J."/>
            <person name="Barry A."/>
            <person name="Bayul T."/>
            <person name="Blitshsteyn B."/>
            <person name="Bloom T."/>
            <person name="Blye J."/>
            <person name="Boguslavskiy L."/>
            <person name="Borowsky M."/>
            <person name="Boukhgalter B."/>
            <person name="Brunache A."/>
            <person name="Butler J."/>
            <person name="Calixte N."/>
            <person name="Calvo S."/>
            <person name="Camarata J."/>
            <person name="Campo K."/>
            <person name="Chang J."/>
            <person name="Cheshatsang Y."/>
            <person name="Citroen M."/>
            <person name="Collymore A."/>
            <person name="Considine T."/>
            <person name="Cook A."/>
            <person name="Cooke P."/>
            <person name="Corum B."/>
            <person name="Cuomo C."/>
            <person name="David R."/>
            <person name="Dawoe T."/>
            <person name="Degray S."/>
            <person name="Dodge S."/>
            <person name="Dooley K."/>
            <person name="Dorje P."/>
            <person name="Dorjee K."/>
            <person name="Dorris L."/>
            <person name="Duffey N."/>
            <person name="Dupes A."/>
            <person name="Elkins T."/>
            <person name="Engels R."/>
            <person name="Erickson J."/>
            <person name="Farina A."/>
            <person name="Faro S."/>
            <person name="Ferreira P."/>
            <person name="Fischer H."/>
            <person name="Fitzgerald M."/>
            <person name="Foley K."/>
            <person name="Gage D."/>
            <person name="Galagan J."/>
            <person name="Gearin G."/>
            <person name="Gnerre S."/>
            <person name="Gnirke A."/>
            <person name="Goyette A."/>
            <person name="Graham J."/>
            <person name="Grandbois E."/>
            <person name="Gyaltsen K."/>
            <person name="Hafez N."/>
            <person name="Hagopian D."/>
            <person name="Hagos B."/>
            <person name="Hall J."/>
            <person name="Hatcher B."/>
            <person name="Heller A."/>
            <person name="Higgins H."/>
            <person name="Honan T."/>
            <person name="Horn A."/>
            <person name="Houde N."/>
            <person name="Hughes L."/>
            <person name="Hulme W."/>
            <person name="Husby E."/>
            <person name="Iliev I."/>
            <person name="Jaffe D."/>
            <person name="Jones C."/>
            <person name="Kamal M."/>
            <person name="Kamat A."/>
            <person name="Kamvysselis M."/>
            <person name="Karlsson E."/>
            <person name="Kells C."/>
            <person name="Kieu A."/>
            <person name="Kisner P."/>
            <person name="Kodira C."/>
            <person name="Kulbokas E."/>
            <person name="Labutti K."/>
            <person name="Lama D."/>
            <person name="Landers T."/>
            <person name="Leger J."/>
            <person name="Levine S."/>
            <person name="Lewis D."/>
            <person name="Lewis T."/>
            <person name="Lindblad-toh K."/>
            <person name="Liu X."/>
            <person name="Lokyitsang T."/>
            <person name="Lokyitsang Y."/>
            <person name="Lucien O."/>
            <person name="Lui A."/>
            <person name="Ma L.J."/>
            <person name="Mabbitt R."/>
            <person name="Macdonald J."/>
            <person name="Maclean C."/>
            <person name="Major J."/>
            <person name="Manning J."/>
            <person name="Marabella R."/>
            <person name="Maru K."/>
            <person name="Matthews C."/>
            <person name="Mauceli E."/>
            <person name="Mccarthy M."/>
            <person name="Mcdonough S."/>
            <person name="Mcghee T."/>
            <person name="Meldrim J."/>
            <person name="Meneus L."/>
            <person name="Mesirov J."/>
            <person name="Mihalev A."/>
            <person name="Mihova T."/>
            <person name="Mikkelsen T."/>
            <person name="Mlenga V."/>
            <person name="Moru K."/>
            <person name="Mozes J."/>
            <person name="Mulrain L."/>
            <person name="Munson G."/>
            <person name="Naylor J."/>
            <person name="Newes C."/>
            <person name="Nguyen C."/>
            <person name="Nguyen N."/>
            <person name="Nguyen T."/>
            <person name="Nicol R."/>
            <person name="Nielsen C."/>
            <person name="Nizzari M."/>
            <person name="Norbu C."/>
            <person name="Norbu N."/>
            <person name="O'donnell P."/>
            <person name="Okoawo O."/>
            <person name="O'leary S."/>
            <person name="Omotosho B."/>
            <person name="O'neill K."/>
            <person name="Osman S."/>
            <person name="Parker S."/>
            <person name="Perrin D."/>
            <person name="Phunkhang P."/>
            <person name="Piqani B."/>
            <person name="Purcell S."/>
            <person name="Rachupka T."/>
            <person name="Ramasamy U."/>
            <person name="Rameau R."/>
            <person name="Ray V."/>
            <person name="Raymond C."/>
            <person name="Retta R."/>
            <person name="Richardson S."/>
            <person name="Rise C."/>
            <person name="Rodriguez J."/>
            <person name="Rogers J."/>
            <person name="Rogov P."/>
            <person name="Rutman M."/>
            <person name="Schupbach R."/>
            <person name="Seaman C."/>
            <person name="Settipalli S."/>
            <person name="Sharpe T."/>
            <person name="Sheridan J."/>
            <person name="Sherpa N."/>
            <person name="Shi J."/>
            <person name="Smirnov S."/>
            <person name="Smith C."/>
            <person name="Sougnez C."/>
            <person name="Spencer B."/>
            <person name="Stalker J."/>
            <person name="Stange-thomann N."/>
            <person name="Stavropoulos S."/>
            <person name="Stetson K."/>
            <person name="Stone C."/>
            <person name="Stone S."/>
            <person name="Stubbs M."/>
            <person name="Talamas J."/>
            <person name="Tchuinga P."/>
            <person name="Tenzing P."/>
            <person name="Tesfaye S."/>
            <person name="Theodore J."/>
            <person name="Thoulutsang Y."/>
            <person name="Topham K."/>
            <person name="Towey S."/>
            <person name="Tsamla T."/>
            <person name="Tsomo N."/>
            <person name="Vallee D."/>
            <person name="Vassiliev H."/>
            <person name="Venkataraman V."/>
            <person name="Vinson J."/>
            <person name="Vo A."/>
            <person name="Wade C."/>
            <person name="Wang S."/>
            <person name="Wangchuk T."/>
            <person name="Wangdi T."/>
            <person name="Whittaker C."/>
            <person name="Wilkinson J."/>
            <person name="Wu Y."/>
            <person name="Wyman D."/>
            <person name="Yadav S."/>
            <person name="Yang S."/>
            <person name="Yang X."/>
            <person name="Yeager S."/>
            <person name="Yee E."/>
            <person name="Young G."/>
            <person name="Zainoun J."/>
            <person name="Zembeck L."/>
            <person name="Zimmer A."/>
            <person name="Zody M."/>
            <person name="Lander E."/>
        </authorList>
    </citation>
    <scope>NUCLEOTIDE SEQUENCE [LARGE SCALE GENOMIC DNA]</scope>
</reference>
<dbReference type="Proteomes" id="UP000007875">
    <property type="component" value="Unassembled WGS sequence"/>
</dbReference>
<dbReference type="PANTHER" id="PTHR10258">
    <property type="entry name" value="CALCIUM-ACTIVATED POTASSIUM CHANNEL SUBUNIT BETA"/>
    <property type="match status" value="1"/>
</dbReference>
<dbReference type="GO" id="GO:0005513">
    <property type="term" value="P:detection of calcium ion"/>
    <property type="evidence" value="ECO:0007669"/>
    <property type="project" value="TreeGrafter"/>
</dbReference>
<keyword evidence="5" id="KW-0406">Ion transport</keyword>
<sequence>MIAQPGIPAVNFKLTKCRVLQNRLVEHRTCECGGLMNDSPYCKSKFPCIEVNVEYQIDGADGKTLQTSIVHSDETILNSNDADCSMAVCKSREKLNTLAVGDFLTKYGESDLRYNCYYNPYAPQSVIIKRNYTLLAIILSLLIPGLVFLTCIFFLALLCHSVRKNDTNNDLKIPANRTYLNYGVQLEDGSYSQECRASDLPGHTQRNNTRNSGENRQQSNF</sequence>
<evidence type="ECO:0000256" key="8">
    <source>
        <dbReference type="ARBA" id="ARBA00023303"/>
    </source>
</evidence>